<dbReference type="RefSeq" id="WP_083040803.1">
    <property type="nucleotide sequence ID" value="NZ_CP020557.1"/>
</dbReference>
<accession>A0A1V0UUP6</accession>
<proteinExistence type="predicted"/>
<evidence type="ECO:0000313" key="1">
    <source>
        <dbReference type="EMBL" id="ARF68953.1"/>
    </source>
</evidence>
<dbReference type="AlphaFoldDB" id="A0A1V0UUP6"/>
<reference evidence="1 2" key="1">
    <citation type="submission" date="2017-03" db="EMBL/GenBank/DDBJ databases">
        <title>Paenibacillus larvae genome sequencing.</title>
        <authorList>
            <person name="Dingman D.W."/>
        </authorList>
    </citation>
    <scope>NUCLEOTIDE SEQUENCE [LARGE SCALE GENOMIC DNA]</scope>
    <source>
        <strain evidence="1 2">SAG 10367</strain>
    </source>
</reference>
<sequence>MPLIPMRQTLHVKRGSGELDKWGNPKPGASAEYKCRADEGLFVADDMQARVTGKSEVANVKFLLDRLADIRPDDHLTYVNELGKKYEGRPKKVRVLRDIGGKALLTEVLL</sequence>
<organism evidence="1 2">
    <name type="scientific">Paenibacillus larvae subsp. pulvifaciens</name>
    <dbReference type="NCBI Taxonomy" id="1477"/>
    <lineage>
        <taxon>Bacteria</taxon>
        <taxon>Bacillati</taxon>
        <taxon>Bacillota</taxon>
        <taxon>Bacilli</taxon>
        <taxon>Bacillales</taxon>
        <taxon>Paenibacillaceae</taxon>
        <taxon>Paenibacillus</taxon>
    </lineage>
</organism>
<dbReference type="EMBL" id="CP020557">
    <property type="protein sequence ID" value="ARF68953.1"/>
    <property type="molecule type" value="Genomic_DNA"/>
</dbReference>
<evidence type="ECO:0000313" key="2">
    <source>
        <dbReference type="Proteomes" id="UP000192727"/>
    </source>
</evidence>
<protein>
    <submittedName>
        <fullName evidence="1">Uncharacterized protein</fullName>
    </submittedName>
</protein>
<gene>
    <name evidence="1" type="ORF">B7C51_15800</name>
</gene>
<name>A0A1V0UUP6_9BACL</name>
<dbReference type="Proteomes" id="UP000192727">
    <property type="component" value="Chromosome"/>
</dbReference>